<dbReference type="SUPFAM" id="SSF56059">
    <property type="entry name" value="Glutathione synthetase ATP-binding domain-like"/>
    <property type="match status" value="1"/>
</dbReference>
<dbReference type="Proteomes" id="UP000678237">
    <property type="component" value="Unassembled WGS sequence"/>
</dbReference>
<dbReference type="GO" id="GO:0005524">
    <property type="term" value="F:ATP binding"/>
    <property type="evidence" value="ECO:0007669"/>
    <property type="project" value="UniProtKB-KW"/>
</dbReference>
<dbReference type="PIRSF" id="PIRSF000853">
    <property type="entry name" value="PPDK"/>
    <property type="match status" value="1"/>
</dbReference>
<comment type="caution">
    <text evidence="14">The sequence shown here is derived from an EMBL/GenBank/DDBJ whole genome shotgun (WGS) entry which is preliminary data.</text>
</comment>
<dbReference type="AlphaFoldDB" id="A0A8T4L9X3"/>
<feature type="binding site" evidence="10">
    <location>
        <position position="745"/>
    </location>
    <ligand>
        <name>Mg(2+)</name>
        <dbReference type="ChEBI" id="CHEBI:18420"/>
    </ligand>
</feature>
<comment type="similarity">
    <text evidence="2">Belongs to the PEP-utilizing enzyme family.</text>
</comment>
<evidence type="ECO:0000256" key="2">
    <source>
        <dbReference type="ARBA" id="ARBA00007837"/>
    </source>
</evidence>
<evidence type="ECO:0000256" key="4">
    <source>
        <dbReference type="ARBA" id="ARBA00022679"/>
    </source>
</evidence>
<evidence type="ECO:0000256" key="10">
    <source>
        <dbReference type="PIRSR" id="PIRSR000853-3"/>
    </source>
</evidence>
<feature type="domain" description="Pyruvate phosphate dikinase AMP/ATP-binding" evidence="12">
    <location>
        <begin position="303"/>
        <end position="357"/>
    </location>
</feature>
<dbReference type="Pfam" id="PF00391">
    <property type="entry name" value="PEP-utilizers"/>
    <property type="match status" value="1"/>
</dbReference>
<gene>
    <name evidence="14" type="primary">ppdK</name>
    <name evidence="14" type="ORF">J4203_02580</name>
</gene>
<feature type="domain" description="PEP-utilising enzyme mobile" evidence="11">
    <location>
        <begin position="427"/>
        <end position="506"/>
    </location>
</feature>
<organism evidence="14 15">
    <name type="scientific">Candidatus Iainarchaeum sp</name>
    <dbReference type="NCBI Taxonomy" id="3101447"/>
    <lineage>
        <taxon>Archaea</taxon>
        <taxon>Candidatus Iainarchaeota</taxon>
        <taxon>Candidatus Iainarchaeia</taxon>
        <taxon>Candidatus Iainarchaeales</taxon>
        <taxon>Candidatus Iainarchaeaceae</taxon>
        <taxon>Candidatus Iainarchaeum</taxon>
    </lineage>
</organism>
<dbReference type="PANTHER" id="PTHR22931">
    <property type="entry name" value="PHOSPHOENOLPYRUVATE DIKINASE-RELATED"/>
    <property type="match status" value="1"/>
</dbReference>
<keyword evidence="5 10" id="KW-0479">Metal-binding</keyword>
<keyword evidence="4 14" id="KW-0808">Transferase</keyword>
<name>A0A8T4L9X3_9ARCH</name>
<reference evidence="14" key="2">
    <citation type="submission" date="2021-05" db="EMBL/GenBank/DDBJ databases">
        <title>Protein family content uncovers lineage relationships and bacterial pathway maintenance mechanisms in DPANN archaea.</title>
        <authorList>
            <person name="Castelle C.J."/>
            <person name="Meheust R."/>
            <person name="Jaffe A.L."/>
            <person name="Seitz K."/>
            <person name="Gong X."/>
            <person name="Baker B.J."/>
            <person name="Banfield J.F."/>
        </authorList>
    </citation>
    <scope>NUCLEOTIDE SEQUENCE</scope>
    <source>
        <strain evidence="14">RIFCSPLOWO2_01_FULL_58_19</strain>
    </source>
</reference>
<evidence type="ECO:0000313" key="15">
    <source>
        <dbReference type="Proteomes" id="UP000678237"/>
    </source>
</evidence>
<dbReference type="InterPro" id="IPR008279">
    <property type="entry name" value="PEP-util_enz_mobile_dom"/>
</dbReference>
<dbReference type="NCBIfam" id="TIGR01828">
    <property type="entry name" value="pyru_phos_dikin"/>
    <property type="match status" value="1"/>
</dbReference>
<dbReference type="PANTHER" id="PTHR22931:SF9">
    <property type="entry name" value="PYRUVATE, PHOSPHATE DIKINASE 1, CHLOROPLASTIC"/>
    <property type="match status" value="1"/>
</dbReference>
<keyword evidence="14" id="KW-0670">Pyruvate</keyword>
<dbReference type="InterPro" id="IPR013815">
    <property type="entry name" value="ATP_grasp_subdomain_1"/>
</dbReference>
<reference evidence="14" key="1">
    <citation type="submission" date="2021-03" db="EMBL/GenBank/DDBJ databases">
        <authorList>
            <person name="Jaffe A."/>
        </authorList>
    </citation>
    <scope>NUCLEOTIDE SEQUENCE</scope>
    <source>
        <strain evidence="14">RIFCSPLOWO2_01_FULL_58_19</strain>
    </source>
</reference>
<evidence type="ECO:0000256" key="3">
    <source>
        <dbReference type="ARBA" id="ARBA00011994"/>
    </source>
</evidence>
<dbReference type="Gene3D" id="3.30.1490.20">
    <property type="entry name" value="ATP-grasp fold, A domain"/>
    <property type="match status" value="1"/>
</dbReference>
<evidence type="ECO:0000256" key="8">
    <source>
        <dbReference type="ARBA" id="ARBA00022840"/>
    </source>
</evidence>
<dbReference type="InterPro" id="IPR018274">
    <property type="entry name" value="PEP_util_AS"/>
</dbReference>
<feature type="domain" description="PEP-utilising enzyme C-terminal" evidence="13">
    <location>
        <begin position="523"/>
        <end position="869"/>
    </location>
</feature>
<dbReference type="SUPFAM" id="SSF51621">
    <property type="entry name" value="Phosphoenolpyruvate/pyruvate domain"/>
    <property type="match status" value="1"/>
</dbReference>
<dbReference type="InterPro" id="IPR023151">
    <property type="entry name" value="PEP_util_CS"/>
</dbReference>
<dbReference type="EC" id="2.7.9.1" evidence="3"/>
<dbReference type="Gene3D" id="1.20.80.30">
    <property type="match status" value="1"/>
</dbReference>
<dbReference type="GO" id="GO:0050242">
    <property type="term" value="F:pyruvate, phosphate dikinase activity"/>
    <property type="evidence" value="ECO:0007669"/>
    <property type="project" value="UniProtKB-EC"/>
</dbReference>
<dbReference type="GO" id="GO:0046872">
    <property type="term" value="F:metal ion binding"/>
    <property type="evidence" value="ECO:0007669"/>
    <property type="project" value="UniProtKB-KW"/>
</dbReference>
<dbReference type="InterPro" id="IPR036637">
    <property type="entry name" value="Phosphohistidine_dom_sf"/>
</dbReference>
<keyword evidence="9 10" id="KW-0460">Magnesium</keyword>
<evidence type="ECO:0000313" key="14">
    <source>
        <dbReference type="EMBL" id="MBS3062732.1"/>
    </source>
</evidence>
<dbReference type="InterPro" id="IPR010121">
    <property type="entry name" value="Pyruvate_phosphate_dikinase"/>
</dbReference>
<comment type="cofactor">
    <cofactor evidence="1 10">
        <name>Mg(2+)</name>
        <dbReference type="ChEBI" id="CHEBI:18420"/>
    </cofactor>
</comment>
<dbReference type="Pfam" id="PF02896">
    <property type="entry name" value="PEP-utilizers_C"/>
    <property type="match status" value="1"/>
</dbReference>
<accession>A0A8T4L9X3</accession>
<dbReference type="PROSITE" id="PS00742">
    <property type="entry name" value="PEP_ENZYMES_2"/>
    <property type="match status" value="1"/>
</dbReference>
<dbReference type="Pfam" id="PF01326">
    <property type="entry name" value="PPDK_N"/>
    <property type="match status" value="2"/>
</dbReference>
<keyword evidence="7" id="KW-0418">Kinase</keyword>
<keyword evidence="8" id="KW-0067">ATP-binding</keyword>
<keyword evidence="6" id="KW-0547">Nucleotide-binding</keyword>
<evidence type="ECO:0000256" key="5">
    <source>
        <dbReference type="ARBA" id="ARBA00022723"/>
    </source>
</evidence>
<dbReference type="InterPro" id="IPR000121">
    <property type="entry name" value="PEP_util_C"/>
</dbReference>
<dbReference type="GO" id="GO:0016301">
    <property type="term" value="F:kinase activity"/>
    <property type="evidence" value="ECO:0007669"/>
    <property type="project" value="UniProtKB-KW"/>
</dbReference>
<dbReference type="EMBL" id="JAGVWE010000002">
    <property type="protein sequence ID" value="MBS3062732.1"/>
    <property type="molecule type" value="Genomic_DNA"/>
</dbReference>
<proteinExistence type="inferred from homology"/>
<dbReference type="PROSITE" id="PS00370">
    <property type="entry name" value="PEP_ENZYMES_PHOS_SITE"/>
    <property type="match status" value="1"/>
</dbReference>
<sequence>MKRFAFAFEEMRASPETVFLLGNKGAQLAEMTSIGLPVPFGFTISTDACREFFAAKGQWPSGLKEQVREKIASLEKKAGKQFGSRENPLLVSVRSGSYVSMPGMMDTVLNLGLNDETVRGLATQTGNERMAFDSYRRFIHMFADVVMGVKHELFEEAIAELKHSVNAKSDTDLSTGQLQQLVDRYKAIVTEFAGQSFPSDAWAQLEMAVSAVFRSWYNERAIKYREINNLRHDAGTGVTVQSMVFGNMGNDSATGVCFTRNPSTGAKEFFGEFLINAQGEDVVAGIRTPQPIQELEKFIPSAYLELVRIQALLETHYKDLQDIEFTVEHGKLFMLQTRAGKRTAQAAVRVAVDMVNERLISREEALLLVKAEQLDKLLHKQLDPEAKKKALVIARGLPASPGAAVGQVVFSARKVAELFKKDKNAQLILVRTETSPEDIEGMHLAKGILTARGGLTSHAAVVARGMGKCCVAGSNDIMVEEKNKKFKAGDLNIMELEWVSLDGSAGEVYLGQLPVSDPTFSKDFEILMSWADKVRRLKVRANADTPVDARKAREFGAQGIGLCRTEHMFFEKGRIKAVREMIVAPDKEGRLKALAKLLPFQKGDFKALFKEMNGLPVVIRLLDPPLHEFLPKSKKQLLDLAEEMDVPYKKLRRVVKGLHECNPMLGHRGCRLGLTYPEINEMQCRAVFEAALECEAEGFRPLPEIEVPLVGFANELVETRKVIERIARETGVEGKVHYKIGTMIELPRACVTADEIAPHADFFSFGTNDLTQTTLGFSRDDVGKFVPIFLQQGILSKDPFQVIDREGVGKLMHTCIEKGRSVKPSLEVGICGEHGGEAESVMFCHELGLDYVSCSPFRIPIARLAAAQAVILEAKAIDGIGVVKPVASLSPVAEP</sequence>
<evidence type="ECO:0000256" key="1">
    <source>
        <dbReference type="ARBA" id="ARBA00001946"/>
    </source>
</evidence>
<dbReference type="InterPro" id="IPR040442">
    <property type="entry name" value="Pyrv_kinase-like_dom_sf"/>
</dbReference>
<feature type="domain" description="Pyruvate phosphate dikinase AMP/ATP-binding" evidence="12">
    <location>
        <begin position="58"/>
        <end position="292"/>
    </location>
</feature>
<evidence type="ECO:0000259" key="11">
    <source>
        <dbReference type="Pfam" id="PF00391"/>
    </source>
</evidence>
<dbReference type="Gene3D" id="3.50.30.10">
    <property type="entry name" value="Phosphohistidine domain"/>
    <property type="match status" value="1"/>
</dbReference>
<evidence type="ECO:0000259" key="12">
    <source>
        <dbReference type="Pfam" id="PF01326"/>
    </source>
</evidence>
<dbReference type="SUPFAM" id="SSF52009">
    <property type="entry name" value="Phosphohistidine domain"/>
    <property type="match status" value="1"/>
</dbReference>
<evidence type="ECO:0000256" key="6">
    <source>
        <dbReference type="ARBA" id="ARBA00022741"/>
    </source>
</evidence>
<protein>
    <recommendedName>
        <fullName evidence="3">pyruvate, phosphate dikinase</fullName>
        <ecNumber evidence="3">2.7.9.1</ecNumber>
    </recommendedName>
</protein>
<evidence type="ECO:0000256" key="9">
    <source>
        <dbReference type="ARBA" id="ARBA00022842"/>
    </source>
</evidence>
<dbReference type="InterPro" id="IPR015813">
    <property type="entry name" value="Pyrv/PenolPyrv_kinase-like_dom"/>
</dbReference>
<dbReference type="Gene3D" id="3.30.470.20">
    <property type="entry name" value="ATP-grasp fold, B domain"/>
    <property type="match status" value="1"/>
</dbReference>
<dbReference type="NCBIfam" id="NF004531">
    <property type="entry name" value="PRK05878.1"/>
    <property type="match status" value="1"/>
</dbReference>
<dbReference type="Gene3D" id="1.10.189.10">
    <property type="entry name" value="Pyruvate Phosphate Dikinase, domain 2"/>
    <property type="match status" value="1"/>
</dbReference>
<feature type="binding site" evidence="10">
    <location>
        <position position="769"/>
    </location>
    <ligand>
        <name>Mg(2+)</name>
        <dbReference type="ChEBI" id="CHEBI:18420"/>
    </ligand>
</feature>
<dbReference type="Gene3D" id="3.20.20.60">
    <property type="entry name" value="Phosphoenolpyruvate-binding domains"/>
    <property type="match status" value="1"/>
</dbReference>
<dbReference type="InterPro" id="IPR002192">
    <property type="entry name" value="PPDK_AMP/ATP-bd"/>
</dbReference>
<evidence type="ECO:0000256" key="7">
    <source>
        <dbReference type="ARBA" id="ARBA00022777"/>
    </source>
</evidence>
<evidence type="ECO:0000259" key="13">
    <source>
        <dbReference type="Pfam" id="PF02896"/>
    </source>
</evidence>